<comment type="caution">
    <text evidence="2">The sequence shown here is derived from an EMBL/GenBank/DDBJ whole genome shotgun (WGS) entry which is preliminary data.</text>
</comment>
<proteinExistence type="predicted"/>
<dbReference type="EMBL" id="BGZL01000008">
    <property type="protein sequence ID" value="GBQ01940.1"/>
    <property type="molecule type" value="Genomic_DNA"/>
</dbReference>
<dbReference type="AlphaFoldDB" id="A0A388T1S1"/>
<gene>
    <name evidence="2" type="ORF">SSP531S_33890</name>
</gene>
<protein>
    <submittedName>
        <fullName evidence="2">Uncharacterized protein</fullName>
    </submittedName>
</protein>
<feature type="compositionally biased region" description="Low complexity" evidence="1">
    <location>
        <begin position="115"/>
        <end position="133"/>
    </location>
</feature>
<evidence type="ECO:0000313" key="2">
    <source>
        <dbReference type="EMBL" id="GBQ01940.1"/>
    </source>
</evidence>
<evidence type="ECO:0000256" key="1">
    <source>
        <dbReference type="SAM" id="MobiDB-lite"/>
    </source>
</evidence>
<feature type="compositionally biased region" description="Low complexity" evidence="1">
    <location>
        <begin position="88"/>
        <end position="108"/>
    </location>
</feature>
<name>A0A388T1S1_9ACTN</name>
<dbReference type="Proteomes" id="UP000265354">
    <property type="component" value="Unassembled WGS sequence"/>
</dbReference>
<feature type="region of interest" description="Disordered" evidence="1">
    <location>
        <begin position="1"/>
        <end position="29"/>
    </location>
</feature>
<organism evidence="2 3">
    <name type="scientific">Streptomyces spongiicola</name>
    <dbReference type="NCBI Taxonomy" id="1690221"/>
    <lineage>
        <taxon>Bacteria</taxon>
        <taxon>Bacillati</taxon>
        <taxon>Actinomycetota</taxon>
        <taxon>Actinomycetes</taxon>
        <taxon>Kitasatosporales</taxon>
        <taxon>Streptomycetaceae</taxon>
        <taxon>Streptomyces</taxon>
    </lineage>
</organism>
<reference evidence="2 3" key="1">
    <citation type="submission" date="2018-07" db="EMBL/GenBank/DDBJ databases">
        <title>Whole Genome Shotgun Sequence of Streptomyces spongiicola strain 531S.</title>
        <authorList>
            <person name="Dohra H."/>
            <person name="Kodani S."/>
        </authorList>
    </citation>
    <scope>NUCLEOTIDE SEQUENCE [LARGE SCALE GENOMIC DNA]</scope>
    <source>
        <strain evidence="2 3">531S</strain>
    </source>
</reference>
<sequence length="143" mass="14245">MADRDGPAVPVLTEAQSGRAPARRRTAGRCPVRAMRAAAVARGAGARPAAAVPLLLASAGVRDHLADPDGKPARGPAAAVARRRPRSGARPIPGCAAAGCGRSAPARGPARRPYRSSGESAPAGSVPAVVAPAGPRPTWADLC</sequence>
<feature type="region of interest" description="Disordered" evidence="1">
    <location>
        <begin position="66"/>
        <end position="143"/>
    </location>
</feature>
<evidence type="ECO:0000313" key="3">
    <source>
        <dbReference type="Proteomes" id="UP000265354"/>
    </source>
</evidence>
<accession>A0A388T1S1</accession>